<feature type="transmembrane region" description="Helical" evidence="6">
    <location>
        <begin position="21"/>
        <end position="50"/>
    </location>
</feature>
<keyword evidence="8" id="KW-1185">Reference proteome</keyword>
<protein>
    <submittedName>
        <fullName evidence="7">YihY family inner membrane protein</fullName>
    </submittedName>
</protein>
<name>A0ABP3J787_9BACI</name>
<keyword evidence="3 6" id="KW-0812">Transmembrane</keyword>
<evidence type="ECO:0000256" key="3">
    <source>
        <dbReference type="ARBA" id="ARBA00022692"/>
    </source>
</evidence>
<evidence type="ECO:0000313" key="7">
    <source>
        <dbReference type="EMBL" id="GAA0441277.1"/>
    </source>
</evidence>
<accession>A0ABP3J787</accession>
<evidence type="ECO:0000256" key="2">
    <source>
        <dbReference type="ARBA" id="ARBA00022475"/>
    </source>
</evidence>
<comment type="caution">
    <text evidence="7">The sequence shown here is derived from an EMBL/GenBank/DDBJ whole genome shotgun (WGS) entry which is preliminary data.</text>
</comment>
<feature type="transmembrane region" description="Helical" evidence="6">
    <location>
        <begin position="128"/>
        <end position="154"/>
    </location>
</feature>
<dbReference type="RefSeq" id="WP_343752513.1">
    <property type="nucleotide sequence ID" value="NZ_BAAADM010000046.1"/>
</dbReference>
<feature type="transmembrane region" description="Helical" evidence="6">
    <location>
        <begin position="88"/>
        <end position="107"/>
    </location>
</feature>
<dbReference type="PANTHER" id="PTHR30213:SF0">
    <property type="entry name" value="UPF0761 MEMBRANE PROTEIN YIHY"/>
    <property type="match status" value="1"/>
</dbReference>
<dbReference type="PIRSF" id="PIRSF035875">
    <property type="entry name" value="RNase_BN"/>
    <property type="match status" value="1"/>
</dbReference>
<dbReference type="NCBIfam" id="TIGR00765">
    <property type="entry name" value="yihY_not_rbn"/>
    <property type="match status" value="1"/>
</dbReference>
<proteinExistence type="predicted"/>
<evidence type="ECO:0000313" key="8">
    <source>
        <dbReference type="Proteomes" id="UP001501459"/>
    </source>
</evidence>
<keyword evidence="2" id="KW-1003">Cell membrane</keyword>
<evidence type="ECO:0000256" key="4">
    <source>
        <dbReference type="ARBA" id="ARBA00022989"/>
    </source>
</evidence>
<organism evidence="7 8">
    <name type="scientific">Lentibacillus halophilus</name>
    <dbReference type="NCBI Taxonomy" id="295065"/>
    <lineage>
        <taxon>Bacteria</taxon>
        <taxon>Bacillati</taxon>
        <taxon>Bacillota</taxon>
        <taxon>Bacilli</taxon>
        <taxon>Bacillales</taxon>
        <taxon>Bacillaceae</taxon>
        <taxon>Lentibacillus</taxon>
    </lineage>
</organism>
<feature type="transmembrane region" description="Helical" evidence="6">
    <location>
        <begin position="174"/>
        <end position="192"/>
    </location>
</feature>
<dbReference type="Pfam" id="PF03631">
    <property type="entry name" value="Virul_fac_BrkB"/>
    <property type="match status" value="1"/>
</dbReference>
<keyword evidence="5 6" id="KW-0472">Membrane</keyword>
<dbReference type="PANTHER" id="PTHR30213">
    <property type="entry name" value="INNER MEMBRANE PROTEIN YHJD"/>
    <property type="match status" value="1"/>
</dbReference>
<feature type="transmembrane region" description="Helical" evidence="6">
    <location>
        <begin position="204"/>
        <end position="227"/>
    </location>
</feature>
<reference evidence="8" key="1">
    <citation type="journal article" date="2019" name="Int. J. Syst. Evol. Microbiol.">
        <title>The Global Catalogue of Microorganisms (GCM) 10K type strain sequencing project: providing services to taxonomists for standard genome sequencing and annotation.</title>
        <authorList>
            <consortium name="The Broad Institute Genomics Platform"/>
            <consortium name="The Broad Institute Genome Sequencing Center for Infectious Disease"/>
            <person name="Wu L."/>
            <person name="Ma J."/>
        </authorList>
    </citation>
    <scope>NUCLEOTIDE SEQUENCE [LARGE SCALE GENOMIC DNA]</scope>
    <source>
        <strain evidence="8">JCM 12149</strain>
    </source>
</reference>
<keyword evidence="4 6" id="KW-1133">Transmembrane helix</keyword>
<sequence>MWEEIKDFIQKLYRQITNHDIFGLGAQLAYFFLLSLFPFLLFLMTLVGYLPLNDLDIIGFIETYAPGQIADMIQQNVHQLVNNQNGQLLSIGIIGTLWSASNGINAIMRGFNRAYDVDENRSFIVTRLIAIVLTIAMILVIFIAFLLPIFGKAIGAYIFTFFGGSQQFLQIWEGMRWAISSAVFFIVLVALYKMAPNKRIYFKNVVWGALFATVGWQLTSLAFSFYVNSIGDYSATYGSLGTVIVLMIWFYLSGIIIMIGGVINATLRQETITDEEK</sequence>
<evidence type="ECO:0000256" key="1">
    <source>
        <dbReference type="ARBA" id="ARBA00004651"/>
    </source>
</evidence>
<dbReference type="EMBL" id="BAAADM010000046">
    <property type="protein sequence ID" value="GAA0441277.1"/>
    <property type="molecule type" value="Genomic_DNA"/>
</dbReference>
<dbReference type="Proteomes" id="UP001501459">
    <property type="component" value="Unassembled WGS sequence"/>
</dbReference>
<comment type="subcellular location">
    <subcellularLocation>
        <location evidence="1">Cell membrane</location>
        <topology evidence="1">Multi-pass membrane protein</topology>
    </subcellularLocation>
</comment>
<gene>
    <name evidence="7" type="ORF">GCM10008983_17960</name>
</gene>
<evidence type="ECO:0000256" key="5">
    <source>
        <dbReference type="ARBA" id="ARBA00023136"/>
    </source>
</evidence>
<dbReference type="InterPro" id="IPR017039">
    <property type="entry name" value="Virul_fac_BrkB"/>
</dbReference>
<evidence type="ECO:0000256" key="6">
    <source>
        <dbReference type="SAM" id="Phobius"/>
    </source>
</evidence>
<feature type="transmembrane region" description="Helical" evidence="6">
    <location>
        <begin position="239"/>
        <end position="263"/>
    </location>
</feature>